<feature type="domain" description="EGF-like" evidence="21">
    <location>
        <begin position="436"/>
        <end position="471"/>
    </location>
</feature>
<feature type="domain" description="DSL" evidence="22">
    <location>
        <begin position="170"/>
        <end position="214"/>
    </location>
</feature>
<evidence type="ECO:0000256" key="3">
    <source>
        <dbReference type="ARBA" id="ARBA00022475"/>
    </source>
</evidence>
<evidence type="ECO:0000256" key="2">
    <source>
        <dbReference type="ARBA" id="ARBA00022473"/>
    </source>
</evidence>
<dbReference type="PANTHER" id="PTHR24049">
    <property type="entry name" value="CRUMBS FAMILY MEMBER"/>
    <property type="match status" value="1"/>
</dbReference>
<keyword evidence="9" id="KW-0221">Differentiation</keyword>
<evidence type="ECO:0000256" key="4">
    <source>
        <dbReference type="ARBA" id="ARBA00022536"/>
    </source>
</evidence>
<dbReference type="InterPro" id="IPR018097">
    <property type="entry name" value="EGF_Ca-bd_CS"/>
</dbReference>
<dbReference type="Pfam" id="PF07657">
    <property type="entry name" value="MNNL"/>
    <property type="match status" value="1"/>
</dbReference>
<feature type="domain" description="EGF-like" evidence="21">
    <location>
        <begin position="577"/>
        <end position="613"/>
    </location>
</feature>
<dbReference type="PROSITE" id="PS50026">
    <property type="entry name" value="EGF_3"/>
    <property type="match status" value="15"/>
</dbReference>
<dbReference type="GO" id="GO:0045179">
    <property type="term" value="C:apical cortex"/>
    <property type="evidence" value="ECO:0007669"/>
    <property type="project" value="UniProtKB-ARBA"/>
</dbReference>
<dbReference type="FunFam" id="2.10.25.10:FF:000321">
    <property type="entry name" value="Protein delta homolog 1"/>
    <property type="match status" value="1"/>
</dbReference>
<dbReference type="InterPro" id="IPR013032">
    <property type="entry name" value="EGF-like_CS"/>
</dbReference>
<evidence type="ECO:0000256" key="19">
    <source>
        <dbReference type="SAM" id="Phobius"/>
    </source>
</evidence>
<dbReference type="GO" id="GO:0002064">
    <property type="term" value="P:epithelial cell development"/>
    <property type="evidence" value="ECO:0007669"/>
    <property type="project" value="UniProtKB-ARBA"/>
</dbReference>
<dbReference type="GO" id="GO:0005509">
    <property type="term" value="F:calcium ion binding"/>
    <property type="evidence" value="ECO:0007669"/>
    <property type="project" value="InterPro"/>
</dbReference>
<dbReference type="Proteomes" id="UP001152759">
    <property type="component" value="Chromosome 4"/>
</dbReference>
<feature type="region of interest" description="Disordered" evidence="18">
    <location>
        <begin position="1110"/>
        <end position="1130"/>
    </location>
</feature>
<organism evidence="23 24">
    <name type="scientific">Bemisia tabaci</name>
    <name type="common">Sweetpotato whitefly</name>
    <name type="synonym">Aleurodes tabaci</name>
    <dbReference type="NCBI Taxonomy" id="7038"/>
    <lineage>
        <taxon>Eukaryota</taxon>
        <taxon>Metazoa</taxon>
        <taxon>Ecdysozoa</taxon>
        <taxon>Arthropoda</taxon>
        <taxon>Hexapoda</taxon>
        <taxon>Insecta</taxon>
        <taxon>Pterygota</taxon>
        <taxon>Neoptera</taxon>
        <taxon>Paraneoptera</taxon>
        <taxon>Hemiptera</taxon>
        <taxon>Sternorrhyncha</taxon>
        <taxon>Aleyrodoidea</taxon>
        <taxon>Aleyrodidae</taxon>
        <taxon>Aleyrodinae</taxon>
        <taxon>Bemisia</taxon>
    </lineage>
</organism>
<feature type="signal peptide" evidence="20">
    <location>
        <begin position="1"/>
        <end position="19"/>
    </location>
</feature>
<comment type="subcellular location">
    <subcellularLocation>
        <location evidence="1">Apical cell membrane</location>
        <topology evidence="1">Single-pass type I membrane protein</topology>
    </subcellularLocation>
    <subcellularLocation>
        <location evidence="17">Membrane</location>
        <topology evidence="17">Single-pass type I membrane protein</topology>
    </subcellularLocation>
</comment>
<dbReference type="GO" id="GO:0048100">
    <property type="term" value="P:wing disc anterior/posterior pattern formation"/>
    <property type="evidence" value="ECO:0007669"/>
    <property type="project" value="UniProtKB-ARBA"/>
</dbReference>
<dbReference type="SUPFAM" id="SSF57184">
    <property type="entry name" value="Growth factor receptor domain"/>
    <property type="match status" value="2"/>
</dbReference>
<evidence type="ECO:0000256" key="7">
    <source>
        <dbReference type="ARBA" id="ARBA00022729"/>
    </source>
</evidence>
<evidence type="ECO:0000256" key="12">
    <source>
        <dbReference type="ARBA" id="ARBA00023136"/>
    </source>
</evidence>
<evidence type="ECO:0000256" key="13">
    <source>
        <dbReference type="ARBA" id="ARBA00023157"/>
    </source>
</evidence>
<dbReference type="Pfam" id="PF23575">
    <property type="entry name" value="JAG1"/>
    <property type="match status" value="1"/>
</dbReference>
<dbReference type="GO" id="GO:0009792">
    <property type="term" value="P:embryo development ending in birth or egg hatching"/>
    <property type="evidence" value="ECO:0007669"/>
    <property type="project" value="UniProtKB-ARBA"/>
</dbReference>
<evidence type="ECO:0000256" key="17">
    <source>
        <dbReference type="RuleBase" id="RU280815"/>
    </source>
</evidence>
<evidence type="ECO:0000256" key="9">
    <source>
        <dbReference type="ARBA" id="ARBA00022782"/>
    </source>
</evidence>
<evidence type="ECO:0000259" key="22">
    <source>
        <dbReference type="PROSITE" id="PS51051"/>
    </source>
</evidence>
<feature type="disulfide bond" evidence="15">
    <location>
        <begin position="348"/>
        <end position="357"/>
    </location>
</feature>
<dbReference type="FunFam" id="2.10.25.140:FF:000001">
    <property type="entry name" value="Delta-like protein"/>
    <property type="match status" value="1"/>
</dbReference>
<dbReference type="GO" id="GO:0005112">
    <property type="term" value="F:Notch binding"/>
    <property type="evidence" value="ECO:0007669"/>
    <property type="project" value="InterPro"/>
</dbReference>
<dbReference type="SUPFAM" id="SSF57196">
    <property type="entry name" value="EGF/Laminin"/>
    <property type="match status" value="7"/>
</dbReference>
<dbReference type="Pfam" id="PF00008">
    <property type="entry name" value="EGF"/>
    <property type="match status" value="11"/>
</dbReference>
<evidence type="ECO:0000313" key="23">
    <source>
        <dbReference type="EMBL" id="CAH0770442.1"/>
    </source>
</evidence>
<feature type="disulfide bond" evidence="16">
    <location>
        <begin position="205"/>
        <end position="214"/>
    </location>
</feature>
<feature type="disulfide bond" evidence="15">
    <location>
        <begin position="641"/>
        <end position="650"/>
    </location>
</feature>
<dbReference type="FunFam" id="2.10.25.10:FF:000565">
    <property type="entry name" value="Predicted protein"/>
    <property type="match status" value="1"/>
</dbReference>
<feature type="disulfide bond" evidence="15">
    <location>
        <begin position="440"/>
        <end position="450"/>
    </location>
</feature>
<evidence type="ECO:0000256" key="5">
    <source>
        <dbReference type="ARBA" id="ARBA00022553"/>
    </source>
</evidence>
<keyword evidence="3" id="KW-1003">Cell membrane</keyword>
<dbReference type="GO" id="GO:0051049">
    <property type="term" value="P:regulation of transport"/>
    <property type="evidence" value="ECO:0007669"/>
    <property type="project" value="UniProtKB-ARBA"/>
</dbReference>
<dbReference type="InterPro" id="IPR001774">
    <property type="entry name" value="DSL"/>
</dbReference>
<gene>
    <name evidence="23" type="ORF">BEMITA_LOCUS7305</name>
</gene>
<feature type="domain" description="EGF-like" evidence="21">
    <location>
        <begin position="398"/>
        <end position="434"/>
    </location>
</feature>
<evidence type="ECO:0000256" key="15">
    <source>
        <dbReference type="PROSITE-ProRule" id="PRU00076"/>
    </source>
</evidence>
<keyword evidence="2 17" id="KW-0217">Developmental protein</keyword>
<evidence type="ECO:0000256" key="8">
    <source>
        <dbReference type="ARBA" id="ARBA00022737"/>
    </source>
</evidence>
<dbReference type="PROSITE" id="PS00010">
    <property type="entry name" value="ASX_HYDROXYL"/>
    <property type="match status" value="10"/>
</dbReference>
<dbReference type="GO" id="GO:0080090">
    <property type="term" value="P:regulation of primary metabolic process"/>
    <property type="evidence" value="ECO:0007669"/>
    <property type="project" value="UniProtKB-ARBA"/>
</dbReference>
<dbReference type="GO" id="GO:0003008">
    <property type="term" value="P:system process"/>
    <property type="evidence" value="ECO:0007669"/>
    <property type="project" value="UniProtKB-ARBA"/>
</dbReference>
<dbReference type="SMART" id="SM00214">
    <property type="entry name" value="VWC"/>
    <property type="match status" value="1"/>
</dbReference>
<evidence type="ECO:0000313" key="24">
    <source>
        <dbReference type="Proteomes" id="UP001152759"/>
    </source>
</evidence>
<feature type="disulfide bond" evidence="15">
    <location>
        <begin position="832"/>
        <end position="841"/>
    </location>
</feature>
<feature type="disulfide bond" evidence="15">
    <location>
        <begin position="310"/>
        <end position="319"/>
    </location>
</feature>
<feature type="domain" description="EGF-like" evidence="21">
    <location>
        <begin position="282"/>
        <end position="320"/>
    </location>
</feature>
<feature type="domain" description="EGF-like" evidence="21">
    <location>
        <begin position="215"/>
        <end position="248"/>
    </location>
</feature>
<keyword evidence="5" id="KW-0597">Phosphoprotein</keyword>
<dbReference type="GO" id="GO:0009953">
    <property type="term" value="P:dorsal/ventral pattern formation"/>
    <property type="evidence" value="ECO:0007669"/>
    <property type="project" value="UniProtKB-ARBA"/>
</dbReference>
<evidence type="ECO:0000256" key="11">
    <source>
        <dbReference type="ARBA" id="ARBA00022989"/>
    </source>
</evidence>
<keyword evidence="24" id="KW-1185">Reference proteome</keyword>
<dbReference type="PRINTS" id="PR00010">
    <property type="entry name" value="EGFBLOOD"/>
</dbReference>
<dbReference type="FunFam" id="2.10.25.10:FF:000117">
    <property type="entry name" value="Delta-like protein"/>
    <property type="match status" value="1"/>
</dbReference>
<dbReference type="GO" id="GO:0048568">
    <property type="term" value="P:embryonic organ development"/>
    <property type="evidence" value="ECO:0007669"/>
    <property type="project" value="UniProtKB-ARBA"/>
</dbReference>
<dbReference type="InterPro" id="IPR000742">
    <property type="entry name" value="EGF"/>
</dbReference>
<dbReference type="GO" id="GO:0008587">
    <property type="term" value="P:imaginal disc-derived wing margin morphogenesis"/>
    <property type="evidence" value="ECO:0007669"/>
    <property type="project" value="UniProtKB-ARBA"/>
</dbReference>
<dbReference type="InterPro" id="IPR000152">
    <property type="entry name" value="EGF-type_Asp/Asn_hydroxyl_site"/>
</dbReference>
<dbReference type="InterPro" id="IPR001881">
    <property type="entry name" value="EGF-like_Ca-bd_dom"/>
</dbReference>
<dbReference type="SMART" id="SM00051">
    <property type="entry name" value="DSL"/>
    <property type="match status" value="1"/>
</dbReference>
<feature type="transmembrane region" description="Helical" evidence="19">
    <location>
        <begin position="1072"/>
        <end position="1095"/>
    </location>
</feature>
<dbReference type="PROSITE" id="PS00022">
    <property type="entry name" value="EGF_1"/>
    <property type="match status" value="15"/>
</dbReference>
<dbReference type="SMART" id="SM00215">
    <property type="entry name" value="VWC_out"/>
    <property type="match status" value="1"/>
</dbReference>
<dbReference type="PROSITE" id="PS01187">
    <property type="entry name" value="EGF_CA"/>
    <property type="match status" value="5"/>
</dbReference>
<feature type="domain" description="EGF-like" evidence="21">
    <location>
        <begin position="511"/>
        <end position="547"/>
    </location>
</feature>
<dbReference type="EMBL" id="OU963865">
    <property type="protein sequence ID" value="CAH0770442.1"/>
    <property type="molecule type" value="Genomic_DNA"/>
</dbReference>
<proteinExistence type="predicted"/>
<dbReference type="AlphaFoldDB" id="A0A9P0G239"/>
<dbReference type="Gene3D" id="2.10.25.140">
    <property type="match status" value="1"/>
</dbReference>
<evidence type="ECO:0000256" key="1">
    <source>
        <dbReference type="ARBA" id="ARBA00004247"/>
    </source>
</evidence>
<feature type="domain" description="EGF-like" evidence="21">
    <location>
        <begin position="322"/>
        <end position="358"/>
    </location>
</feature>
<keyword evidence="13 15" id="KW-1015">Disulfide bond</keyword>
<evidence type="ECO:0000256" key="10">
    <source>
        <dbReference type="ARBA" id="ARBA00022843"/>
    </source>
</evidence>
<dbReference type="GO" id="GO:0042063">
    <property type="term" value="P:gliogenesis"/>
    <property type="evidence" value="ECO:0007669"/>
    <property type="project" value="UniProtKB-ARBA"/>
</dbReference>
<dbReference type="Pfam" id="PF01414">
    <property type="entry name" value="DSL"/>
    <property type="match status" value="1"/>
</dbReference>
<feature type="disulfide bond" evidence="15">
    <location>
        <begin position="499"/>
        <end position="508"/>
    </location>
</feature>
<feature type="chain" id="PRO_5040358114" description="Delta-like protein" evidence="20">
    <location>
        <begin position="20"/>
        <end position="1244"/>
    </location>
</feature>
<dbReference type="KEGG" id="btab:109035405"/>
<dbReference type="Pfam" id="PF21700">
    <property type="entry name" value="EGF_DL_JAG"/>
    <property type="match status" value="1"/>
</dbReference>
<dbReference type="FunFam" id="2.10.25.10:FF:000095">
    <property type="entry name" value="Notch, isoform B"/>
    <property type="match status" value="1"/>
</dbReference>
<feature type="domain" description="EGF-like" evidence="21">
    <location>
        <begin position="615"/>
        <end position="651"/>
    </location>
</feature>
<keyword evidence="10" id="KW-0832">Ubl conjugation</keyword>
<feature type="domain" description="EGF-like" evidence="21">
    <location>
        <begin position="653"/>
        <end position="689"/>
    </location>
</feature>
<dbReference type="SMART" id="SM00179">
    <property type="entry name" value="EGF_CA"/>
    <property type="match status" value="14"/>
</dbReference>
<feature type="domain" description="EGF-like" evidence="21">
    <location>
        <begin position="730"/>
        <end position="766"/>
    </location>
</feature>
<dbReference type="GO" id="GO:0005911">
    <property type="term" value="C:cell-cell junction"/>
    <property type="evidence" value="ECO:0007669"/>
    <property type="project" value="UniProtKB-ARBA"/>
</dbReference>
<keyword evidence="11 17" id="KW-1133">Transmembrane helix</keyword>
<feature type="disulfide bond" evidence="15">
    <location>
        <begin position="679"/>
        <end position="688"/>
    </location>
</feature>
<dbReference type="FunFam" id="2.10.25.10:FF:000018">
    <property type="entry name" value="Delta-like 1"/>
    <property type="match status" value="1"/>
</dbReference>
<dbReference type="GO" id="GO:0030182">
    <property type="term" value="P:neuron differentiation"/>
    <property type="evidence" value="ECO:0007669"/>
    <property type="project" value="UniProtKB-ARBA"/>
</dbReference>
<feature type="disulfide bond" evidence="15">
    <location>
        <begin position="461"/>
        <end position="470"/>
    </location>
</feature>
<accession>A0A9P0G239</accession>
<dbReference type="GO" id="GO:0055123">
    <property type="term" value="P:digestive system development"/>
    <property type="evidence" value="ECO:0007669"/>
    <property type="project" value="UniProtKB-ARBA"/>
</dbReference>
<dbReference type="GO" id="GO:0009967">
    <property type="term" value="P:positive regulation of signal transduction"/>
    <property type="evidence" value="ECO:0007669"/>
    <property type="project" value="UniProtKB-ARBA"/>
</dbReference>
<dbReference type="GO" id="GO:0035214">
    <property type="term" value="P:eye-antennal disc development"/>
    <property type="evidence" value="ECO:0007669"/>
    <property type="project" value="UniProtKB-ARBA"/>
</dbReference>
<dbReference type="GO" id="GO:0051240">
    <property type="term" value="P:positive regulation of multicellular organismal process"/>
    <property type="evidence" value="ECO:0007669"/>
    <property type="project" value="UniProtKB-ARBA"/>
</dbReference>
<dbReference type="GO" id="GO:0048871">
    <property type="term" value="P:multicellular organismal-level homeostasis"/>
    <property type="evidence" value="ECO:0007669"/>
    <property type="project" value="UniProtKB-ARBA"/>
</dbReference>
<keyword evidence="4 15" id="KW-0245">EGF-like domain</keyword>
<dbReference type="InterPro" id="IPR001007">
    <property type="entry name" value="VWF_dom"/>
</dbReference>
<evidence type="ECO:0000256" key="20">
    <source>
        <dbReference type="SAM" id="SignalP"/>
    </source>
</evidence>
<dbReference type="GO" id="GO:0007219">
    <property type="term" value="P:Notch signaling pathway"/>
    <property type="evidence" value="ECO:0007669"/>
    <property type="project" value="InterPro"/>
</dbReference>
<keyword evidence="7 17" id="KW-0732">Signal</keyword>
<feature type="disulfide bond" evidence="15">
    <location>
        <begin position="756"/>
        <end position="765"/>
    </location>
</feature>
<feature type="domain" description="EGF-like" evidence="21">
    <location>
        <begin position="691"/>
        <end position="727"/>
    </location>
</feature>
<dbReference type="GO" id="GO:0048638">
    <property type="term" value="P:regulation of developmental growth"/>
    <property type="evidence" value="ECO:0007669"/>
    <property type="project" value="UniProtKB-ARBA"/>
</dbReference>
<dbReference type="GO" id="GO:0016324">
    <property type="term" value="C:apical plasma membrane"/>
    <property type="evidence" value="ECO:0007669"/>
    <property type="project" value="UniProtKB-SubCell"/>
</dbReference>
<dbReference type="FunFam" id="2.10.25.10:FF:000613">
    <property type="entry name" value="Delta-like protein"/>
    <property type="match status" value="1"/>
</dbReference>
<dbReference type="FunFam" id="2.10.25.10:FF:000294">
    <property type="entry name" value="Delta-like protein"/>
    <property type="match status" value="1"/>
</dbReference>
<dbReference type="GO" id="GO:0008593">
    <property type="term" value="P:regulation of Notch signaling pathway"/>
    <property type="evidence" value="ECO:0007669"/>
    <property type="project" value="UniProtKB-ARBA"/>
</dbReference>
<feature type="domain" description="EGF-like" evidence="21">
    <location>
        <begin position="360"/>
        <end position="396"/>
    </location>
</feature>
<dbReference type="PANTHER" id="PTHR24049:SF35">
    <property type="entry name" value="EGF-LIKE DOMAIN-CONTAINING PROTEIN"/>
    <property type="match status" value="1"/>
</dbReference>
<dbReference type="FunFam" id="2.10.25.10:FF:000472">
    <property type="entry name" value="Uncharacterized protein, isoform A"/>
    <property type="match status" value="1"/>
</dbReference>
<dbReference type="Gene3D" id="2.60.40.3510">
    <property type="match status" value="1"/>
</dbReference>
<keyword evidence="6 17" id="KW-0812">Transmembrane</keyword>
<dbReference type="GO" id="GO:0030718">
    <property type="term" value="P:germ-line stem cell population maintenance"/>
    <property type="evidence" value="ECO:0007669"/>
    <property type="project" value="UniProtKB-ARBA"/>
</dbReference>
<dbReference type="GO" id="GO:0048018">
    <property type="term" value="F:receptor ligand activity"/>
    <property type="evidence" value="ECO:0007669"/>
    <property type="project" value="UniProtKB-ARBA"/>
</dbReference>
<dbReference type="FunFam" id="2.10.25.10:FF:000066">
    <property type="entry name" value="FAT atypical cadherin 4"/>
    <property type="match status" value="1"/>
</dbReference>
<feature type="disulfide bond" evidence="16">
    <location>
        <begin position="172"/>
        <end position="181"/>
    </location>
</feature>
<evidence type="ECO:0000256" key="6">
    <source>
        <dbReference type="ARBA" id="ARBA00022692"/>
    </source>
</evidence>
<dbReference type="GO" id="GO:0051093">
    <property type="term" value="P:negative regulation of developmental process"/>
    <property type="evidence" value="ECO:0007669"/>
    <property type="project" value="UniProtKB-ARBA"/>
</dbReference>
<keyword evidence="8 17" id="KW-0677">Repeat</keyword>
<feature type="disulfide bond" evidence="15">
    <location>
        <begin position="537"/>
        <end position="546"/>
    </location>
</feature>
<feature type="disulfide bond" evidence="15">
    <location>
        <begin position="386"/>
        <end position="395"/>
    </location>
</feature>
<keyword evidence="14" id="KW-0325">Glycoprotein</keyword>
<name>A0A9P0G239_BEMTA</name>
<dbReference type="GO" id="GO:0005829">
    <property type="term" value="C:cytosol"/>
    <property type="evidence" value="ECO:0007669"/>
    <property type="project" value="UniProtKB-ARBA"/>
</dbReference>
<reference evidence="23" key="1">
    <citation type="submission" date="2021-12" db="EMBL/GenBank/DDBJ databases">
        <authorList>
            <person name="King R."/>
        </authorList>
    </citation>
    <scope>NUCLEOTIDE SEQUENCE</scope>
</reference>
<dbReference type="SMART" id="SM00181">
    <property type="entry name" value="EGF"/>
    <property type="match status" value="16"/>
</dbReference>
<dbReference type="GO" id="GO:0060255">
    <property type="term" value="P:regulation of macromolecule metabolic process"/>
    <property type="evidence" value="ECO:0007669"/>
    <property type="project" value="UniProtKB-ARBA"/>
</dbReference>
<feature type="disulfide bond" evidence="15">
    <location>
        <begin position="603"/>
        <end position="612"/>
    </location>
</feature>
<dbReference type="FunFam" id="2.10.25.10:FF:000122">
    <property type="entry name" value="Protein crumbs homolog 2"/>
    <property type="match status" value="1"/>
</dbReference>
<feature type="domain" description="EGF-like" evidence="21">
    <location>
        <begin position="473"/>
        <end position="509"/>
    </location>
</feature>
<dbReference type="PRINTS" id="PR02059">
    <property type="entry name" value="JAGGEDFAMILY"/>
</dbReference>
<feature type="disulfide bond" evidence="15">
    <location>
        <begin position="424"/>
        <end position="433"/>
    </location>
</feature>
<dbReference type="PROSITE" id="PS01186">
    <property type="entry name" value="EGF_2"/>
    <property type="match status" value="12"/>
</dbReference>
<feature type="domain" description="EGF-like" evidence="21">
    <location>
        <begin position="806"/>
        <end position="842"/>
    </location>
</feature>
<dbReference type="Pfam" id="PF12661">
    <property type="entry name" value="hEGF"/>
    <property type="match status" value="3"/>
</dbReference>
<dbReference type="GO" id="GO:0043208">
    <property type="term" value="F:glycosphingolipid binding"/>
    <property type="evidence" value="ECO:0007669"/>
    <property type="project" value="UniProtKB-ARBA"/>
</dbReference>
<dbReference type="FunFam" id="2.10.25.10:FF:000004">
    <property type="entry name" value="Neurogenic locus notch 1"/>
    <property type="match status" value="2"/>
</dbReference>
<feature type="disulfide bond" evidence="16">
    <location>
        <begin position="185"/>
        <end position="197"/>
    </location>
</feature>
<dbReference type="GO" id="GO:0060562">
    <property type="term" value="P:epithelial tube morphogenesis"/>
    <property type="evidence" value="ECO:0007669"/>
    <property type="project" value="UniProtKB-ARBA"/>
</dbReference>
<dbReference type="InterPro" id="IPR056986">
    <property type="entry name" value="JAG1_1/2_dom"/>
</dbReference>
<feature type="domain" description="EGF-like" evidence="21">
    <location>
        <begin position="768"/>
        <end position="804"/>
    </location>
</feature>
<dbReference type="GO" id="GO:0046331">
    <property type="term" value="P:lateral inhibition"/>
    <property type="evidence" value="ECO:0007669"/>
    <property type="project" value="UniProtKB-ARBA"/>
</dbReference>
<evidence type="ECO:0000256" key="16">
    <source>
        <dbReference type="PROSITE-ProRule" id="PRU00377"/>
    </source>
</evidence>
<comment type="caution">
    <text evidence="15">Lacks conserved residue(s) required for the propagation of feature annotation.</text>
</comment>
<dbReference type="CDD" id="cd00054">
    <property type="entry name" value="EGF_CA"/>
    <property type="match status" value="13"/>
</dbReference>
<dbReference type="GO" id="GO:0048598">
    <property type="term" value="P:embryonic morphogenesis"/>
    <property type="evidence" value="ECO:0007669"/>
    <property type="project" value="UniProtKB-ARBA"/>
</dbReference>
<dbReference type="InterPro" id="IPR051022">
    <property type="entry name" value="Notch_Cell-Fate_Det"/>
</dbReference>
<dbReference type="GO" id="GO:0061326">
    <property type="term" value="P:renal tubule development"/>
    <property type="evidence" value="ECO:0007669"/>
    <property type="project" value="UniProtKB-ARBA"/>
</dbReference>
<feature type="disulfide bond" evidence="15">
    <location>
        <begin position="717"/>
        <end position="726"/>
    </location>
</feature>
<dbReference type="InterPro" id="IPR026219">
    <property type="entry name" value="Jagged/Serrate"/>
</dbReference>
<dbReference type="GO" id="GO:0051241">
    <property type="term" value="P:negative regulation of multicellular organismal process"/>
    <property type="evidence" value="ECO:0007669"/>
    <property type="project" value="UniProtKB-ARBA"/>
</dbReference>
<feature type="disulfide bond" evidence="15">
    <location>
        <begin position="238"/>
        <end position="247"/>
    </location>
</feature>
<dbReference type="InterPro" id="IPR011651">
    <property type="entry name" value="Notch_ligand_N"/>
</dbReference>
<sequence length="1244" mass="135414">MKYGILCLLLFAFLQYAQGSGIFELQILEMVNFHGELLSGVCCGGIYRRDSSEQCVYPCNTFFRVCLKEYQANVSSTGSCSFGNTSSPVLGANSFTLTDRDIGKLVIPFIFRWTRSFTLILQALDWNNNTSPGPDLIEEVRYSGIIHPSADWHTLNYHGPIAKIAYRVRVQCDRHYFNSTCTKFCRPRDDKFGHYTCDSNGDKVCITGWRGANCEIAVCKTGCHPVHGKCDNPGDCYCRPGWQGEFCDQCTPYPGCKHGYCNGSSWQCICNTNWGGILCDQDLNYCGTHEPCENNGTCENTSPDHYLCTCPDGFSGINCEVVDNPCATGPCANGGACRETEGQFYCACTPGWTGPTCRINVDECSSEPCQNGGSCTDMVRGFRCTCPPGWEGNICQFDADECQGSPCMNAVTCQNLLGDYHCQCQAGWSGKNCDVNINDCVGQCMNGATCIDLVNDYHCACSPGFSGRNCTIDINECAGEPCRNGGDCIDKVNGFRCICPVGFSGHLCEVDHDHCNPNPCKNQATCISFLSDYTCHCAEGWEGKNCDLARHACLTPPCEVVDSCTVPAPSNSSLTGAILIPSGVCGKHGRCISLLNGGFDCACDPGYTGKYCHENINDCEKNPCQNGGTCIDKLNSFQCVCRNGWEGEVCTINKNECEPNPCRNNGTCTDGDADFTCTCQDGWKGRTCSSKHSHCDQGTCQNQGTCTDLGHKFHCHCPPDWEGTTCHIAKTHACNENPCQNGATCVNTGDFYSCICKEGFEGQLCQHNINDCNPPPCFNGGKCIDGVNWFTCQCAKGFTGPDCRTNINECASNPCGFGATCIDGIASFRCICPQGRKGSRCEEVDKDSLYRGMCFMNNQYHDNNSVWFSDCNNCTCLNGRISCTAVWCGFSNCQEYTSSCNNNQVCVPSPQESCLTPPCSPWGECRDLLSGRQIGPPSIPAPASCWPNQVTVSNSCARLSLLLSAIRLEPSVRVETLCRELRKLLVAHLASVRSESPLVVLCDLKQGSNDTLEITVSCSQELTDASALVKEGIHVLSELISHRQSASQSSPLSAVIEVKVETVSQESFGTSFWLGSICIVIMIASAIVMLITIYLQHSIAKGADRFSSRSLDNCSRNHDDEKSNNLQNEENLRRYTNPVKDEMSCSLGGSLGELSPKISVIRPLSAAASAEMLEMICESDLKGGTSSSQVLLVKKQNADMVKNMKSELSFPQKESLKQINVASVTPLQRTSSSNNNLDMLTVFV</sequence>
<evidence type="ECO:0000259" key="21">
    <source>
        <dbReference type="PROSITE" id="PS50026"/>
    </source>
</evidence>
<protein>
    <recommendedName>
        <fullName evidence="17">Delta-like protein</fullName>
    </recommendedName>
</protein>
<evidence type="ECO:0000256" key="18">
    <source>
        <dbReference type="SAM" id="MobiDB-lite"/>
    </source>
</evidence>
<dbReference type="FunFam" id="2.10.25.10:FF:000431">
    <property type="entry name" value="Delta-like protein"/>
    <property type="match status" value="1"/>
</dbReference>
<dbReference type="GO" id="GO:0016330">
    <property type="term" value="P:second mitotic wave involved in compound eye morphogenesis"/>
    <property type="evidence" value="ECO:0007669"/>
    <property type="project" value="UniProtKB-ARBA"/>
</dbReference>
<evidence type="ECO:0000256" key="14">
    <source>
        <dbReference type="ARBA" id="ARBA00023180"/>
    </source>
</evidence>
<keyword evidence="12 17" id="KW-0472">Membrane</keyword>
<dbReference type="GO" id="GO:0048732">
    <property type="term" value="P:gland development"/>
    <property type="evidence" value="ECO:0007669"/>
    <property type="project" value="UniProtKB-ARBA"/>
</dbReference>
<comment type="function">
    <text evidence="17">Putative Notch ligand involved in the mediation of Notch signaling.</text>
</comment>
<dbReference type="InterPro" id="IPR009030">
    <property type="entry name" value="Growth_fac_rcpt_cys_sf"/>
</dbReference>
<dbReference type="PROSITE" id="PS51051">
    <property type="entry name" value="DSL"/>
    <property type="match status" value="1"/>
</dbReference>
<dbReference type="Gene3D" id="2.10.25.10">
    <property type="entry name" value="Laminin"/>
    <property type="match status" value="15"/>
</dbReference>
<dbReference type="GO" id="GO:0009986">
    <property type="term" value="C:cell surface"/>
    <property type="evidence" value="ECO:0007669"/>
    <property type="project" value="UniProtKB-ARBA"/>
</dbReference>
<feature type="disulfide bond" evidence="15">
    <location>
        <begin position="794"/>
        <end position="803"/>
    </location>
</feature>